<keyword evidence="2" id="KW-1185">Reference proteome</keyword>
<protein>
    <submittedName>
        <fullName evidence="1">Uncharacterized protein</fullName>
    </submittedName>
</protein>
<dbReference type="Proteomes" id="UP001515480">
    <property type="component" value="Unassembled WGS sequence"/>
</dbReference>
<evidence type="ECO:0000313" key="2">
    <source>
        <dbReference type="Proteomes" id="UP001515480"/>
    </source>
</evidence>
<organism evidence="1 2">
    <name type="scientific">Prymnesium parvum</name>
    <name type="common">Toxic golden alga</name>
    <dbReference type="NCBI Taxonomy" id="97485"/>
    <lineage>
        <taxon>Eukaryota</taxon>
        <taxon>Haptista</taxon>
        <taxon>Haptophyta</taxon>
        <taxon>Prymnesiophyceae</taxon>
        <taxon>Prymnesiales</taxon>
        <taxon>Prymnesiaceae</taxon>
        <taxon>Prymnesium</taxon>
    </lineage>
</organism>
<proteinExistence type="predicted"/>
<evidence type="ECO:0000313" key="1">
    <source>
        <dbReference type="EMBL" id="KAL1529128.1"/>
    </source>
</evidence>
<dbReference type="AlphaFoldDB" id="A0AB34K3M8"/>
<gene>
    <name evidence="1" type="ORF">AB1Y20_000088</name>
</gene>
<name>A0AB34K3M8_PRYPA</name>
<sequence length="206" mass="22054">MHAPPPPPPHPSLPDDLARRFLDDAAAREPILLQLLRAWLCAPRDHSVERTLAALLHASAPSPMRRKLIGRVCGGALARELVRPSAGEGSARVAARFLSFGGDGEALADGLAAAMRTLSSLQAEGVLRAVAAVARHEPRAVGSTLIPALLERRVEDLHAAAATRERRMERTARCMSDIKALAPMLAVSPYREVCLRAFEGATEDEG</sequence>
<accession>A0AB34K3M8</accession>
<comment type="caution">
    <text evidence="1">The sequence shown here is derived from an EMBL/GenBank/DDBJ whole genome shotgun (WGS) entry which is preliminary data.</text>
</comment>
<dbReference type="EMBL" id="JBGBPQ010000001">
    <property type="protein sequence ID" value="KAL1529128.1"/>
    <property type="molecule type" value="Genomic_DNA"/>
</dbReference>
<reference evidence="1 2" key="1">
    <citation type="journal article" date="2024" name="Science">
        <title>Giant polyketide synthase enzymes in the biosynthesis of giant marine polyether toxins.</title>
        <authorList>
            <person name="Fallon T.R."/>
            <person name="Shende V.V."/>
            <person name="Wierzbicki I.H."/>
            <person name="Pendleton A.L."/>
            <person name="Watervoot N.F."/>
            <person name="Auber R.P."/>
            <person name="Gonzalez D.J."/>
            <person name="Wisecaver J.H."/>
            <person name="Moore B.S."/>
        </authorList>
    </citation>
    <scope>NUCLEOTIDE SEQUENCE [LARGE SCALE GENOMIC DNA]</scope>
    <source>
        <strain evidence="1 2">12B1</strain>
    </source>
</reference>